<feature type="region of interest" description="Disordered" evidence="2">
    <location>
        <begin position="890"/>
        <end position="916"/>
    </location>
</feature>
<dbReference type="GO" id="GO:0045814">
    <property type="term" value="P:negative regulation of gene expression, epigenetic"/>
    <property type="evidence" value="ECO:0007669"/>
    <property type="project" value="InterPro"/>
</dbReference>
<evidence type="ECO:0000259" key="3">
    <source>
        <dbReference type="Pfam" id="PF12509"/>
    </source>
</evidence>
<gene>
    <name evidence="4" type="ORF">BSL78_09189</name>
</gene>
<reference evidence="4 5" key="1">
    <citation type="journal article" date="2017" name="PLoS Biol.">
        <title>The sea cucumber genome provides insights into morphological evolution and visceral regeneration.</title>
        <authorList>
            <person name="Zhang X."/>
            <person name="Sun L."/>
            <person name="Yuan J."/>
            <person name="Sun Y."/>
            <person name="Gao Y."/>
            <person name="Zhang L."/>
            <person name="Li S."/>
            <person name="Dai H."/>
            <person name="Hamel J.F."/>
            <person name="Liu C."/>
            <person name="Yu Y."/>
            <person name="Liu S."/>
            <person name="Lin W."/>
            <person name="Guo K."/>
            <person name="Jin S."/>
            <person name="Xu P."/>
            <person name="Storey K.B."/>
            <person name="Huan P."/>
            <person name="Zhang T."/>
            <person name="Zhou Y."/>
            <person name="Zhang J."/>
            <person name="Lin C."/>
            <person name="Li X."/>
            <person name="Xing L."/>
            <person name="Huo D."/>
            <person name="Sun M."/>
            <person name="Wang L."/>
            <person name="Mercier A."/>
            <person name="Li F."/>
            <person name="Yang H."/>
            <person name="Xiang J."/>
        </authorList>
    </citation>
    <scope>NUCLEOTIDE SEQUENCE [LARGE SCALE GENOMIC DNA]</scope>
    <source>
        <strain evidence="4">Shaxun</strain>
        <tissue evidence="4">Muscle</tissue>
    </source>
</reference>
<feature type="compositionally biased region" description="Polar residues" evidence="2">
    <location>
        <begin position="958"/>
        <end position="971"/>
    </location>
</feature>
<sequence length="1276" mass="141675">MSEKVKLSDTTSKKKSTPIKKTTEERKLKNKTSQNASSATPQRRNSAPARSARGKFDGPRMRLKGLPPPSPKEKPKVSKEHGPRRKDMRAFVIPRKAKEKELLEEVSLDSNSFQKYLLPAVVQQYRDPTSRASFEYEKAFLVHNDKLNTEFQERRKEMKEDGRSDREVAEQYAFLLVDNMNIAKLICQDGLHVRWTGQSREHRLGHGDMGVYLNRFSDILSATSLGTGKEHILLVFKVLKGKVKAVPLTHHKQAMEPTPKFDSHVAKNIVVDLTSSRVQTFVSNQIYCYQFGDLEMAKRPQQVCPFALVYFKYTERKKESTSLGGAFDVTTKKDVTRKEEDITKGTKKPALYTTVYSPPITLWKGKLINGGKEHCSACLVSSRLPFLPTDLPRRLNLNTALPISKVKQIMPSNISKHPKLCHFSRYREVSAKGRYFSYAQMRRIGDKTAFLELFKCLKENDMALQKKIDNKLLFVLPPCTLTEELGITKSVKTCVLHVLFVSNRSSFRILTDIGLKKAASRAEDEKPQLPVVSQSQTANCKADIGKVFQHMTSFYSGEKVKKKTPLRSAIRNSVSESKDPPSGEVSKDGNNRNITTDTVLKDATNSIVKDMKPSQNHLPQVVEAPQTVSTVGQVPFHSGRLEHVEGSFSPIEEDSPPPPQTQQDPRTLTKDTSDESNRARVKQGDKQGGSSELQDEQKFTYPPKPTRMFSQNSALPDINHKINQLTELVKVKEKIVSMSASSSDVSGTTEAVKGYQTRISELKGNLEMLLQERAGLKQAEQLKVSFQRQRVAEKLKALSPAVQMPTFSAEQDSIGMVTPNPSLSQHQPTTPDHSTYDYFSANESEPYFNSPDGEFPAQPPLVMDLDRKPIQESAQIFDYLKNILSSPHLQQQDIPPQEPGGESPVGPDPLSPAGLTLDSLRSILGRVQGQSPSGSGFPFPHSLMQQYPEVSEGLDPGPSTSYDTSMTSDVENNNKRQVEDGGGYLSSSKRLRTGDAGDPMTKLASILSTVSRNTTSSSVPATPQSPPPWETLSLVHKEIPPETPESPPPWDKCNELSAMNPQVGSEAQWSRNVIVKGDLNDQLTVTIKGPPVSNQSQGGPPDLYALVKSVLHGITSEYEISPPTQQEVHLQEIVLNTLHTQNPGNSQIQYGALRKVQEVARPLTHEKQRSISQRSSPRQGDSPRGSVSTSSNHSPSPPPKSDSGRSKSSIIEDGTSFQGDLTSEDGVSVGQPSYYHKAKDQRHSPSSRSKVPKHRSDSVDILEKCGKSLKLIKHLY</sequence>
<dbReference type="SUPFAM" id="SSF56399">
    <property type="entry name" value="ADP-ribosylation"/>
    <property type="match status" value="1"/>
</dbReference>
<keyword evidence="5" id="KW-1185">Reference proteome</keyword>
<feature type="compositionally biased region" description="Basic and acidic residues" evidence="2">
    <location>
        <begin position="71"/>
        <end position="81"/>
    </location>
</feature>
<dbReference type="PANTHER" id="PTHR16207:SF11">
    <property type="entry name" value="SET DOMAIN-CONTAINING PROTEIN"/>
    <property type="match status" value="1"/>
</dbReference>
<feature type="compositionally biased region" description="Low complexity" evidence="2">
    <location>
        <begin position="1170"/>
        <end position="1179"/>
    </location>
</feature>
<comment type="caution">
    <text evidence="4">The sequence shown here is derived from an EMBL/GenBank/DDBJ whole genome shotgun (WGS) entry which is preliminary data.</text>
</comment>
<evidence type="ECO:0000313" key="5">
    <source>
        <dbReference type="Proteomes" id="UP000230750"/>
    </source>
</evidence>
<evidence type="ECO:0000313" key="4">
    <source>
        <dbReference type="EMBL" id="PIK53967.1"/>
    </source>
</evidence>
<dbReference type="Pfam" id="PF12509">
    <property type="entry name" value="DUF3715"/>
    <property type="match status" value="1"/>
</dbReference>
<organism evidence="4 5">
    <name type="scientific">Stichopus japonicus</name>
    <name type="common">Sea cucumber</name>
    <dbReference type="NCBI Taxonomy" id="307972"/>
    <lineage>
        <taxon>Eukaryota</taxon>
        <taxon>Metazoa</taxon>
        <taxon>Echinodermata</taxon>
        <taxon>Eleutherozoa</taxon>
        <taxon>Echinozoa</taxon>
        <taxon>Holothuroidea</taxon>
        <taxon>Aspidochirotacea</taxon>
        <taxon>Aspidochirotida</taxon>
        <taxon>Stichopodidae</taxon>
        <taxon>Apostichopus</taxon>
    </lineage>
</organism>
<accession>A0A2G8L136</accession>
<keyword evidence="1" id="KW-0175">Coiled coil</keyword>
<feature type="coiled-coil region" evidence="1">
    <location>
        <begin position="752"/>
        <end position="779"/>
    </location>
</feature>
<dbReference type="Gene3D" id="3.90.228.10">
    <property type="match status" value="1"/>
</dbReference>
<dbReference type="PANTHER" id="PTHR16207">
    <property type="entry name" value="SET DOMAIN-CONTAINING PROTEIN"/>
    <property type="match status" value="1"/>
</dbReference>
<feature type="domain" description="TASOR pseudo-PARP" evidence="3">
    <location>
        <begin position="157"/>
        <end position="305"/>
    </location>
</feature>
<feature type="compositionally biased region" description="Basic and acidic residues" evidence="2">
    <location>
        <begin position="667"/>
        <end position="685"/>
    </location>
</feature>
<dbReference type="InterPro" id="IPR022188">
    <property type="entry name" value="TASOR_DUF3715"/>
</dbReference>
<feature type="region of interest" description="Disordered" evidence="2">
    <location>
        <begin position="647"/>
        <end position="713"/>
    </location>
</feature>
<feature type="region of interest" description="Disordered" evidence="2">
    <location>
        <begin position="1"/>
        <end position="88"/>
    </location>
</feature>
<dbReference type="GO" id="GO:0005654">
    <property type="term" value="C:nucleoplasm"/>
    <property type="evidence" value="ECO:0007669"/>
    <property type="project" value="TreeGrafter"/>
</dbReference>
<dbReference type="Proteomes" id="UP000230750">
    <property type="component" value="Unassembled WGS sequence"/>
</dbReference>
<dbReference type="OrthoDB" id="5960959at2759"/>
<dbReference type="AlphaFoldDB" id="A0A2G8L136"/>
<feature type="region of interest" description="Disordered" evidence="2">
    <location>
        <begin position="949"/>
        <end position="999"/>
    </location>
</feature>
<feature type="region of interest" description="Disordered" evidence="2">
    <location>
        <begin position="1163"/>
        <end position="1259"/>
    </location>
</feature>
<protein>
    <recommendedName>
        <fullName evidence="3">TASOR pseudo-PARP domain-containing protein</fullName>
    </recommendedName>
</protein>
<feature type="compositionally biased region" description="Polar residues" evidence="2">
    <location>
        <begin position="31"/>
        <end position="45"/>
    </location>
</feature>
<evidence type="ECO:0000256" key="2">
    <source>
        <dbReference type="SAM" id="MobiDB-lite"/>
    </source>
</evidence>
<feature type="region of interest" description="Disordered" evidence="2">
    <location>
        <begin position="570"/>
        <end position="600"/>
    </location>
</feature>
<dbReference type="EMBL" id="MRZV01000269">
    <property type="protein sequence ID" value="PIK53967.1"/>
    <property type="molecule type" value="Genomic_DNA"/>
</dbReference>
<dbReference type="STRING" id="307972.A0A2G8L136"/>
<dbReference type="InterPro" id="IPR046432">
    <property type="entry name" value="TASOR"/>
</dbReference>
<feature type="compositionally biased region" description="Polar residues" evidence="2">
    <location>
        <begin position="591"/>
        <end position="600"/>
    </location>
</feature>
<evidence type="ECO:0000256" key="1">
    <source>
        <dbReference type="SAM" id="Coils"/>
    </source>
</evidence>
<proteinExistence type="predicted"/>
<feature type="compositionally biased region" description="Basic and acidic residues" evidence="2">
    <location>
        <begin position="576"/>
        <end position="590"/>
    </location>
</feature>
<name>A0A2G8L136_STIJA</name>